<reference evidence="3" key="1">
    <citation type="submission" date="2021-01" db="EMBL/GenBank/DDBJ databases">
        <authorList>
            <consortium name="Genoscope - CEA"/>
            <person name="William W."/>
        </authorList>
    </citation>
    <scope>NUCLEOTIDE SEQUENCE</scope>
</reference>
<dbReference type="PROSITE" id="PS50966">
    <property type="entry name" value="ZF_SWIM"/>
    <property type="match status" value="1"/>
</dbReference>
<dbReference type="GO" id="GO:0008270">
    <property type="term" value="F:zinc ion binding"/>
    <property type="evidence" value="ECO:0007669"/>
    <property type="project" value="UniProtKB-KW"/>
</dbReference>
<organism evidence="3 4">
    <name type="scientific">Paramecium primaurelia</name>
    <dbReference type="NCBI Taxonomy" id="5886"/>
    <lineage>
        <taxon>Eukaryota</taxon>
        <taxon>Sar</taxon>
        <taxon>Alveolata</taxon>
        <taxon>Ciliophora</taxon>
        <taxon>Intramacronucleata</taxon>
        <taxon>Oligohymenophorea</taxon>
        <taxon>Peniculida</taxon>
        <taxon>Parameciidae</taxon>
        <taxon>Paramecium</taxon>
    </lineage>
</organism>
<keyword evidence="1" id="KW-0863">Zinc-finger</keyword>
<dbReference type="OMA" id="NYICNCD"/>
<feature type="domain" description="SWIM-type" evidence="2">
    <location>
        <begin position="65"/>
        <end position="109"/>
    </location>
</feature>
<evidence type="ECO:0000259" key="2">
    <source>
        <dbReference type="PROSITE" id="PS50966"/>
    </source>
</evidence>
<protein>
    <recommendedName>
        <fullName evidence="2">SWIM-type domain-containing protein</fullName>
    </recommendedName>
</protein>
<evidence type="ECO:0000313" key="4">
    <source>
        <dbReference type="Proteomes" id="UP000688137"/>
    </source>
</evidence>
<proteinExistence type="predicted"/>
<dbReference type="Proteomes" id="UP000688137">
    <property type="component" value="Unassembled WGS sequence"/>
</dbReference>
<dbReference type="AlphaFoldDB" id="A0A8S1PSH9"/>
<keyword evidence="1" id="KW-0862">Zinc</keyword>
<keyword evidence="1" id="KW-0479">Metal-binding</keyword>
<comment type="caution">
    <text evidence="3">The sequence shown here is derived from an EMBL/GenBank/DDBJ whole genome shotgun (WGS) entry which is preliminary data.</text>
</comment>
<sequence length="131" mass="15131">MELLQVTQQCVSRVVGLFKGQTDDKSLEAHKNLYDLHKHYEEAFYLIENKIPITKIPVQANKAIYIITESNQKVSKVYKANNYICNCDKFNAREFQFCPHILAAMIADELEICTSQVRITGEEYLGHIKSF</sequence>
<name>A0A8S1PSH9_PARPR</name>
<dbReference type="InterPro" id="IPR007527">
    <property type="entry name" value="Znf_SWIM"/>
</dbReference>
<accession>A0A8S1PSH9</accession>
<evidence type="ECO:0000256" key="1">
    <source>
        <dbReference type="PROSITE-ProRule" id="PRU00325"/>
    </source>
</evidence>
<dbReference type="EMBL" id="CAJJDM010000133">
    <property type="protein sequence ID" value="CAD8106350.1"/>
    <property type="molecule type" value="Genomic_DNA"/>
</dbReference>
<evidence type="ECO:0000313" key="3">
    <source>
        <dbReference type="EMBL" id="CAD8106350.1"/>
    </source>
</evidence>
<gene>
    <name evidence="3" type="ORF">PPRIM_AZ9-3.1.T1300077</name>
</gene>
<keyword evidence="4" id="KW-1185">Reference proteome</keyword>